<reference evidence="2 3" key="1">
    <citation type="journal article" date="2016" name="Mol. Biol. Evol.">
        <title>Comparative Genomics of Early-Diverging Mushroom-Forming Fungi Provides Insights into the Origins of Lignocellulose Decay Capabilities.</title>
        <authorList>
            <person name="Nagy L.G."/>
            <person name="Riley R."/>
            <person name="Tritt A."/>
            <person name="Adam C."/>
            <person name="Daum C."/>
            <person name="Floudas D."/>
            <person name="Sun H."/>
            <person name="Yadav J.S."/>
            <person name="Pangilinan J."/>
            <person name="Larsson K.H."/>
            <person name="Matsuura K."/>
            <person name="Barry K."/>
            <person name="Labutti K."/>
            <person name="Kuo R."/>
            <person name="Ohm R.A."/>
            <person name="Bhattacharya S.S."/>
            <person name="Shirouzu T."/>
            <person name="Yoshinaga Y."/>
            <person name="Martin F.M."/>
            <person name="Grigoriev I.V."/>
            <person name="Hibbett D.S."/>
        </authorList>
    </citation>
    <scope>NUCLEOTIDE SEQUENCE [LARGE SCALE GENOMIC DNA]</scope>
    <source>
        <strain evidence="2 3">HHB9708</strain>
    </source>
</reference>
<protein>
    <recommendedName>
        <fullName evidence="4">CCHC-type domain-containing protein</fullName>
    </recommendedName>
</protein>
<dbReference type="EMBL" id="KV419402">
    <property type="protein sequence ID" value="KZS95145.1"/>
    <property type="molecule type" value="Genomic_DNA"/>
</dbReference>
<dbReference type="Proteomes" id="UP000076722">
    <property type="component" value="Unassembled WGS sequence"/>
</dbReference>
<feature type="compositionally biased region" description="Gly residues" evidence="1">
    <location>
        <begin position="13"/>
        <end position="22"/>
    </location>
</feature>
<dbReference type="AlphaFoldDB" id="A0A164WL80"/>
<proteinExistence type="predicted"/>
<feature type="compositionally biased region" description="Pro residues" evidence="1">
    <location>
        <begin position="24"/>
        <end position="43"/>
    </location>
</feature>
<evidence type="ECO:0000256" key="1">
    <source>
        <dbReference type="SAM" id="MobiDB-lite"/>
    </source>
</evidence>
<dbReference type="Pfam" id="PF13650">
    <property type="entry name" value="Asp_protease_2"/>
    <property type="match status" value="1"/>
</dbReference>
<dbReference type="CDD" id="cd00303">
    <property type="entry name" value="retropepsin_like"/>
    <property type="match status" value="1"/>
</dbReference>
<feature type="compositionally biased region" description="Low complexity" evidence="1">
    <location>
        <begin position="1"/>
        <end position="12"/>
    </location>
</feature>
<feature type="region of interest" description="Disordered" evidence="1">
    <location>
        <begin position="1"/>
        <end position="62"/>
    </location>
</feature>
<organism evidence="2 3">
    <name type="scientific">Sistotremastrum niveocremeum HHB9708</name>
    <dbReference type="NCBI Taxonomy" id="1314777"/>
    <lineage>
        <taxon>Eukaryota</taxon>
        <taxon>Fungi</taxon>
        <taxon>Dikarya</taxon>
        <taxon>Basidiomycota</taxon>
        <taxon>Agaricomycotina</taxon>
        <taxon>Agaricomycetes</taxon>
        <taxon>Sistotremastrales</taxon>
        <taxon>Sistotremastraceae</taxon>
        <taxon>Sertulicium</taxon>
        <taxon>Sertulicium niveocremeum</taxon>
    </lineage>
</organism>
<keyword evidence="3" id="KW-1185">Reference proteome</keyword>
<dbReference type="OrthoDB" id="5596707at2759"/>
<evidence type="ECO:0000313" key="2">
    <source>
        <dbReference type="EMBL" id="KZS95145.1"/>
    </source>
</evidence>
<name>A0A164WL80_9AGAM</name>
<gene>
    <name evidence="2" type="ORF">SISNIDRAFT_408934</name>
</gene>
<dbReference type="STRING" id="1314777.A0A164WL80"/>
<evidence type="ECO:0008006" key="4">
    <source>
        <dbReference type="Google" id="ProtNLM"/>
    </source>
</evidence>
<dbReference type="InterPro" id="IPR021109">
    <property type="entry name" value="Peptidase_aspartic_dom_sf"/>
</dbReference>
<feature type="non-terminal residue" evidence="2">
    <location>
        <position position="525"/>
    </location>
</feature>
<evidence type="ECO:0000313" key="3">
    <source>
        <dbReference type="Proteomes" id="UP000076722"/>
    </source>
</evidence>
<accession>A0A164WL80</accession>
<feature type="region of interest" description="Disordered" evidence="1">
    <location>
        <begin position="288"/>
        <end position="333"/>
    </location>
</feature>
<sequence length="525" mass="58603">MNQNPQNANPNPGAGGNAGAGQGNPPPPPPPPQPQPQVPPVPLALPAGMPVQRTKGAPKFDGSPKHIYDFIDEFETHALRVQLSDELKCRCLGKYANKRSRELWEQLPGYAANNWDQYKAQILSYYADVDEHQKFTVKDLLKLVRAQKKSKMRSLKDFSKYDRKFNRIALWLKARGKMAESEIDRHFEDGFPTKNGMGNRNTAALTCIFCGLSGHGIKECMTVTEYLNMGRAKRNDRGFVVTPTGDPIPVGTKGQSLKARLDEYLSTMKTLTSEKADTSVPEVLANVRPPNRSHPMQTRAQGPIFPNSTPPAPVPKASAPEEKEPENGPKFQYKSQAENPKLVSEAMHMCLQGNLSQITPAHIYAISPSIRSSTMNYLKNQRVEVHQFQSHEHHHHGDLIVSEDAISLREIDVLLNHSIPTKAVVDDGCQIITIREDLWRELEGTPVYPEEGMSMESADTSISQTLGKVRNLPMKIGPITFYIQAQVVRHSPVRLLLGMPFFALADCHKDIYRNGYMTITMTNPN</sequence>
<dbReference type="Gene3D" id="2.40.70.10">
    <property type="entry name" value="Acid Proteases"/>
    <property type="match status" value="1"/>
</dbReference>